<dbReference type="RefSeq" id="WP_165259821.1">
    <property type="nucleotide sequence ID" value="NZ_JAAKGT010000006.1"/>
</dbReference>
<dbReference type="InterPro" id="IPR020017">
    <property type="entry name" value="XapX_domain"/>
</dbReference>
<sequence>MKPYLLSLGAGLLVGVIYALLSVRSPAPPAIALIGLMGILLGEQAVPIIKRLAAGAPVMAFIRSGVRVRGNRDGRRRQALMPCVRPVTAASGSRGAPPPPSAWRGPRSPPRC</sequence>
<feature type="compositionally biased region" description="Pro residues" evidence="1">
    <location>
        <begin position="96"/>
        <end position="112"/>
    </location>
</feature>
<name>A0A6G4QZZ1_9CAUL</name>
<dbReference type="NCBIfam" id="TIGR03510">
    <property type="entry name" value="XapX"/>
    <property type="match status" value="1"/>
</dbReference>
<dbReference type="AlphaFoldDB" id="A0A6G4QZZ1"/>
<reference evidence="2" key="1">
    <citation type="submission" date="2020-02" db="EMBL/GenBank/DDBJ databases">
        <authorList>
            <person name="Gao J."/>
            <person name="Sun J."/>
        </authorList>
    </citation>
    <scope>NUCLEOTIDE SEQUENCE</scope>
    <source>
        <strain evidence="2">602-2</strain>
    </source>
</reference>
<gene>
    <name evidence="2" type="ORF">G5B46_14870</name>
</gene>
<protein>
    <submittedName>
        <fullName evidence="2">XapX domain-containing protein</fullName>
    </submittedName>
</protein>
<comment type="caution">
    <text evidence="2">The sequence shown here is derived from an EMBL/GenBank/DDBJ whole genome shotgun (WGS) entry which is preliminary data.</text>
</comment>
<accession>A0A6G4QZZ1</accession>
<dbReference type="Pfam" id="PF07235">
    <property type="entry name" value="DUF1427"/>
    <property type="match status" value="1"/>
</dbReference>
<proteinExistence type="predicted"/>
<organism evidence="2">
    <name type="scientific">Caulobacter sp. 602-2</name>
    <dbReference type="NCBI Taxonomy" id="2710887"/>
    <lineage>
        <taxon>Bacteria</taxon>
        <taxon>Pseudomonadati</taxon>
        <taxon>Pseudomonadota</taxon>
        <taxon>Alphaproteobacteria</taxon>
        <taxon>Caulobacterales</taxon>
        <taxon>Caulobacteraceae</taxon>
        <taxon>Caulobacter</taxon>
    </lineage>
</organism>
<evidence type="ECO:0000256" key="1">
    <source>
        <dbReference type="SAM" id="MobiDB-lite"/>
    </source>
</evidence>
<dbReference type="InterPro" id="IPR009872">
    <property type="entry name" value="DUF1427"/>
</dbReference>
<feature type="region of interest" description="Disordered" evidence="1">
    <location>
        <begin position="86"/>
        <end position="112"/>
    </location>
</feature>
<evidence type="ECO:0000313" key="2">
    <source>
        <dbReference type="EMBL" id="NGM50894.1"/>
    </source>
</evidence>
<dbReference type="EMBL" id="JAAKGT010000006">
    <property type="protein sequence ID" value="NGM50894.1"/>
    <property type="molecule type" value="Genomic_DNA"/>
</dbReference>